<sequence>MPGPDEIISDIEAKIAASAWTSLPPEFALQARPRVCAALGLFDDQVYLQLGGQRVATVQDFFNVFV</sequence>
<name>A0ABD3E0P2_9LAMI</name>
<dbReference type="Proteomes" id="UP001632038">
    <property type="component" value="Unassembled WGS sequence"/>
</dbReference>
<comment type="caution">
    <text evidence="1">The sequence shown here is derived from an EMBL/GenBank/DDBJ whole genome shotgun (WGS) entry which is preliminary data.</text>
</comment>
<reference evidence="2" key="1">
    <citation type="journal article" date="2024" name="IScience">
        <title>Strigolactones Initiate the Formation of Haustorium-like Structures in Castilleja.</title>
        <authorList>
            <person name="Buerger M."/>
            <person name="Peterson D."/>
            <person name="Chory J."/>
        </authorList>
    </citation>
    <scope>NUCLEOTIDE SEQUENCE [LARGE SCALE GENOMIC DNA]</scope>
</reference>
<dbReference type="AlphaFoldDB" id="A0ABD3E0P2"/>
<keyword evidence="2" id="KW-1185">Reference proteome</keyword>
<protein>
    <submittedName>
        <fullName evidence="1">Uncharacterized protein</fullName>
    </submittedName>
</protein>
<evidence type="ECO:0000313" key="2">
    <source>
        <dbReference type="Proteomes" id="UP001632038"/>
    </source>
</evidence>
<organism evidence="1 2">
    <name type="scientific">Castilleja foliolosa</name>
    <dbReference type="NCBI Taxonomy" id="1961234"/>
    <lineage>
        <taxon>Eukaryota</taxon>
        <taxon>Viridiplantae</taxon>
        <taxon>Streptophyta</taxon>
        <taxon>Embryophyta</taxon>
        <taxon>Tracheophyta</taxon>
        <taxon>Spermatophyta</taxon>
        <taxon>Magnoliopsida</taxon>
        <taxon>eudicotyledons</taxon>
        <taxon>Gunneridae</taxon>
        <taxon>Pentapetalae</taxon>
        <taxon>asterids</taxon>
        <taxon>lamiids</taxon>
        <taxon>Lamiales</taxon>
        <taxon>Orobanchaceae</taxon>
        <taxon>Pedicularideae</taxon>
        <taxon>Castillejinae</taxon>
        <taxon>Castilleja</taxon>
    </lineage>
</organism>
<accession>A0ABD3E0P2</accession>
<evidence type="ECO:0000313" key="1">
    <source>
        <dbReference type="EMBL" id="KAL3648075.1"/>
    </source>
</evidence>
<proteinExistence type="predicted"/>
<gene>
    <name evidence="1" type="ORF">CASFOL_009043</name>
</gene>
<dbReference type="EMBL" id="JAVIJP010000009">
    <property type="protein sequence ID" value="KAL3648075.1"/>
    <property type="molecule type" value="Genomic_DNA"/>
</dbReference>